<dbReference type="AlphaFoldDB" id="A0A7Z7QNL0"/>
<evidence type="ECO:0000313" key="2">
    <source>
        <dbReference type="EMBL" id="CAD7359015.1"/>
    </source>
</evidence>
<dbReference type="EMBL" id="LR962863">
    <property type="protein sequence ID" value="CAD7359015.1"/>
    <property type="molecule type" value="Genomic_DNA"/>
</dbReference>
<dbReference type="RefSeq" id="WP_016426301.1">
    <property type="nucleotide sequence ID" value="NZ_CABKRV010000002.1"/>
</dbReference>
<keyword evidence="1" id="KW-0472">Membrane</keyword>
<evidence type="ECO:0000256" key="1">
    <source>
        <dbReference type="SAM" id="Phobius"/>
    </source>
</evidence>
<feature type="transmembrane region" description="Helical" evidence="1">
    <location>
        <begin position="35"/>
        <end position="52"/>
    </location>
</feature>
<keyword evidence="1" id="KW-1133">Transmembrane helix</keyword>
<protein>
    <submittedName>
        <fullName evidence="3">Putative transmembrane protein</fullName>
    </submittedName>
</protein>
<proteinExistence type="predicted"/>
<gene>
    <name evidence="3" type="ORF">NCTC12218_00602</name>
</gene>
<feature type="transmembrane region" description="Helical" evidence="1">
    <location>
        <begin position="64"/>
        <end position="82"/>
    </location>
</feature>
<organism evidence="3">
    <name type="scientific">Staphylococcus schleiferi</name>
    <dbReference type="NCBI Taxonomy" id="1295"/>
    <lineage>
        <taxon>Bacteria</taxon>
        <taxon>Bacillati</taxon>
        <taxon>Bacillota</taxon>
        <taxon>Bacilli</taxon>
        <taxon>Bacillales</taxon>
        <taxon>Staphylococcaceae</taxon>
        <taxon>Staphylococcus</taxon>
    </lineage>
</organism>
<evidence type="ECO:0000313" key="3">
    <source>
        <dbReference type="EMBL" id="SUM87378.1"/>
    </source>
</evidence>
<sequence>MFYLIVLVAMLLLWFGIHRYINHDEQQLKSPSVLFWVISLILYFVAIVLYKAGTLNLYERLHEAILITLFGLIVAWTYSHLYRSIDTIVYTIMIVVLTLLMAFSRIPSLFVTGSISLMLIVRLLLTAVFVGIGIHVVYKQIKAKNMENFPLLYLFAFGYWITIAYWL</sequence>
<feature type="transmembrane region" description="Helical" evidence="1">
    <location>
        <begin position="88"/>
        <end position="107"/>
    </location>
</feature>
<accession>A0A7Z7QNL0</accession>
<reference evidence="2 4" key="2">
    <citation type="submission" date="2020-11" db="EMBL/GenBank/DDBJ databases">
        <authorList>
            <consortium name="Pathogen Informatics"/>
        </authorList>
    </citation>
    <scope>NUCLEOTIDE SEQUENCE [LARGE SCALE GENOMIC DNA]</scope>
    <source>
        <strain evidence="2 4">NCTC12218</strain>
    </source>
</reference>
<dbReference type="EMBL" id="UHEF01000001">
    <property type="protein sequence ID" value="SUM87378.1"/>
    <property type="molecule type" value="Genomic_DNA"/>
</dbReference>
<feature type="transmembrane region" description="Helical" evidence="1">
    <location>
        <begin position="119"/>
        <end position="138"/>
    </location>
</feature>
<reference evidence="3" key="1">
    <citation type="submission" date="2018-06" db="EMBL/GenBank/DDBJ databases">
        <authorList>
            <consortium name="Pathogen Informatics"/>
            <person name="Doyle S."/>
        </authorList>
    </citation>
    <scope>NUCLEOTIDE SEQUENCE [LARGE SCALE GENOMIC DNA]</scope>
    <source>
        <strain evidence="3">NCTC12218</strain>
    </source>
</reference>
<dbReference type="GeneID" id="93789332"/>
<feature type="transmembrane region" description="Helical" evidence="1">
    <location>
        <begin position="150"/>
        <end position="166"/>
    </location>
</feature>
<dbReference type="Proteomes" id="UP000264146">
    <property type="component" value="Chromosome"/>
</dbReference>
<keyword evidence="1 3" id="KW-0812">Transmembrane</keyword>
<name>A0A7Z7QNL0_STASC</name>
<evidence type="ECO:0000313" key="4">
    <source>
        <dbReference type="Proteomes" id="UP000264146"/>
    </source>
</evidence>